<keyword evidence="1" id="KW-0805">Transcription regulation</keyword>
<dbReference type="Proteomes" id="UP001501310">
    <property type="component" value="Unassembled WGS sequence"/>
</dbReference>
<keyword evidence="6" id="KW-1185">Reference proteome</keyword>
<dbReference type="PANTHER" id="PTHR30154">
    <property type="entry name" value="LEUCINE-RESPONSIVE REGULATORY PROTEIN"/>
    <property type="match status" value="1"/>
</dbReference>
<evidence type="ECO:0000256" key="2">
    <source>
        <dbReference type="ARBA" id="ARBA00023125"/>
    </source>
</evidence>
<evidence type="ECO:0000313" key="6">
    <source>
        <dbReference type="Proteomes" id="UP001501310"/>
    </source>
</evidence>
<dbReference type="Pfam" id="PF01037">
    <property type="entry name" value="AsnC_trans_reg"/>
    <property type="match status" value="1"/>
</dbReference>
<dbReference type="InterPro" id="IPR036390">
    <property type="entry name" value="WH_DNA-bd_sf"/>
</dbReference>
<feature type="domain" description="Transcription regulator AsnC/Lrp ligand binding" evidence="4">
    <location>
        <begin position="76"/>
        <end position="141"/>
    </location>
</feature>
<accession>A0ABP7RP98</accession>
<dbReference type="SUPFAM" id="SSF54909">
    <property type="entry name" value="Dimeric alpha+beta barrel"/>
    <property type="match status" value="1"/>
</dbReference>
<dbReference type="Pfam" id="PF13412">
    <property type="entry name" value="HTH_24"/>
    <property type="match status" value="1"/>
</dbReference>
<dbReference type="PRINTS" id="PR00033">
    <property type="entry name" value="HTHASNC"/>
</dbReference>
<evidence type="ECO:0000259" key="4">
    <source>
        <dbReference type="Pfam" id="PF01037"/>
    </source>
</evidence>
<comment type="caution">
    <text evidence="5">The sequence shown here is derived from an EMBL/GenBank/DDBJ whole genome shotgun (WGS) entry which is preliminary data.</text>
</comment>
<dbReference type="Gene3D" id="1.10.10.10">
    <property type="entry name" value="Winged helix-like DNA-binding domain superfamily/Winged helix DNA-binding domain"/>
    <property type="match status" value="1"/>
</dbReference>
<evidence type="ECO:0000256" key="1">
    <source>
        <dbReference type="ARBA" id="ARBA00023015"/>
    </source>
</evidence>
<dbReference type="SUPFAM" id="SSF46785">
    <property type="entry name" value="Winged helix' DNA-binding domain"/>
    <property type="match status" value="1"/>
</dbReference>
<protein>
    <recommendedName>
        <fullName evidence="4">Transcription regulator AsnC/Lrp ligand binding domain-containing protein</fullName>
    </recommendedName>
</protein>
<dbReference type="PANTHER" id="PTHR30154:SF34">
    <property type="entry name" value="TRANSCRIPTIONAL REGULATOR AZLB"/>
    <property type="match status" value="1"/>
</dbReference>
<dbReference type="InterPro" id="IPR019888">
    <property type="entry name" value="Tscrpt_reg_AsnC-like"/>
</dbReference>
<dbReference type="Gene3D" id="3.30.70.920">
    <property type="match status" value="1"/>
</dbReference>
<gene>
    <name evidence="5" type="ORF">GCM10022211_08240</name>
</gene>
<proteinExistence type="predicted"/>
<dbReference type="InterPro" id="IPR000485">
    <property type="entry name" value="AsnC-type_HTH_dom"/>
</dbReference>
<dbReference type="RefSeq" id="WP_344708893.1">
    <property type="nucleotide sequence ID" value="NZ_BAAAZD010000001.1"/>
</dbReference>
<dbReference type="InterPro" id="IPR019887">
    <property type="entry name" value="Tscrpt_reg_AsnC/Lrp_C"/>
</dbReference>
<dbReference type="InterPro" id="IPR011008">
    <property type="entry name" value="Dimeric_a/b-barrel"/>
</dbReference>
<keyword evidence="3" id="KW-0804">Transcription</keyword>
<dbReference type="SMART" id="SM00344">
    <property type="entry name" value="HTH_ASNC"/>
    <property type="match status" value="1"/>
</dbReference>
<dbReference type="EMBL" id="BAAAZD010000001">
    <property type="protein sequence ID" value="GAA4000267.1"/>
    <property type="molecule type" value="Genomic_DNA"/>
</dbReference>
<sequence length="153" mass="16996">MLDKFDHGLLNEIQRDGLATADTLAQSVALSPSAIARRLRRLRAEGWLGRTVALLGSRLTEGRLRALVLVQLTEHADRTGKAALLEKLDAAETVQWVLEISGEHDLALLLDCRSMDAFVAEAETLLAGSPVVRRYETSFVKRSWKFAPFVRLD</sequence>
<dbReference type="InterPro" id="IPR036388">
    <property type="entry name" value="WH-like_DNA-bd_sf"/>
</dbReference>
<evidence type="ECO:0000256" key="3">
    <source>
        <dbReference type="ARBA" id="ARBA00023163"/>
    </source>
</evidence>
<evidence type="ECO:0000313" key="5">
    <source>
        <dbReference type="EMBL" id="GAA4000267.1"/>
    </source>
</evidence>
<keyword evidence="2" id="KW-0238">DNA-binding</keyword>
<name>A0ABP7RP98_9SPHN</name>
<organism evidence="5 6">
    <name type="scientific">Sphingomonas humi</name>
    <dbReference type="NCBI Taxonomy" id="335630"/>
    <lineage>
        <taxon>Bacteria</taxon>
        <taxon>Pseudomonadati</taxon>
        <taxon>Pseudomonadota</taxon>
        <taxon>Alphaproteobacteria</taxon>
        <taxon>Sphingomonadales</taxon>
        <taxon>Sphingomonadaceae</taxon>
        <taxon>Sphingomonas</taxon>
    </lineage>
</organism>
<reference evidence="6" key="1">
    <citation type="journal article" date="2019" name="Int. J. Syst. Evol. Microbiol.">
        <title>The Global Catalogue of Microorganisms (GCM) 10K type strain sequencing project: providing services to taxonomists for standard genome sequencing and annotation.</title>
        <authorList>
            <consortium name="The Broad Institute Genomics Platform"/>
            <consortium name="The Broad Institute Genome Sequencing Center for Infectious Disease"/>
            <person name="Wu L."/>
            <person name="Ma J."/>
        </authorList>
    </citation>
    <scope>NUCLEOTIDE SEQUENCE [LARGE SCALE GENOMIC DNA]</scope>
    <source>
        <strain evidence="6">JCM 16603</strain>
    </source>
</reference>